<dbReference type="PRINTS" id="PR00081">
    <property type="entry name" value="GDHRDH"/>
</dbReference>
<dbReference type="InterPro" id="IPR002347">
    <property type="entry name" value="SDR_fam"/>
</dbReference>
<proteinExistence type="inferred from homology"/>
<organism evidence="3 4">
    <name type="scientific">Penicillium angulare</name>
    <dbReference type="NCBI Taxonomy" id="116970"/>
    <lineage>
        <taxon>Eukaryota</taxon>
        <taxon>Fungi</taxon>
        <taxon>Dikarya</taxon>
        <taxon>Ascomycota</taxon>
        <taxon>Pezizomycotina</taxon>
        <taxon>Eurotiomycetes</taxon>
        <taxon>Eurotiomycetidae</taxon>
        <taxon>Eurotiales</taxon>
        <taxon>Aspergillaceae</taxon>
        <taxon>Penicillium</taxon>
    </lineage>
</organism>
<reference evidence="3" key="2">
    <citation type="journal article" date="2023" name="IMA Fungus">
        <title>Comparative genomic study of the Penicillium genus elucidates a diverse pangenome and 15 lateral gene transfer events.</title>
        <authorList>
            <person name="Petersen C."/>
            <person name="Sorensen T."/>
            <person name="Nielsen M.R."/>
            <person name="Sondergaard T.E."/>
            <person name="Sorensen J.L."/>
            <person name="Fitzpatrick D.A."/>
            <person name="Frisvad J.C."/>
            <person name="Nielsen K.L."/>
        </authorList>
    </citation>
    <scope>NUCLEOTIDE SEQUENCE</scope>
    <source>
        <strain evidence="3">IBT 30069</strain>
    </source>
</reference>
<dbReference type="InterPro" id="IPR036291">
    <property type="entry name" value="NAD(P)-bd_dom_sf"/>
</dbReference>
<dbReference type="Proteomes" id="UP001149165">
    <property type="component" value="Unassembled WGS sequence"/>
</dbReference>
<dbReference type="GO" id="GO:0016491">
    <property type="term" value="F:oxidoreductase activity"/>
    <property type="evidence" value="ECO:0007669"/>
    <property type="project" value="UniProtKB-KW"/>
</dbReference>
<accession>A0A9W9FTP8</accession>
<dbReference type="Pfam" id="PF00106">
    <property type="entry name" value="adh_short"/>
    <property type="match status" value="1"/>
</dbReference>
<comment type="caution">
    <text evidence="3">The sequence shown here is derived from an EMBL/GenBank/DDBJ whole genome shotgun (WGS) entry which is preliminary data.</text>
</comment>
<gene>
    <name evidence="3" type="ORF">N7456_002868</name>
</gene>
<dbReference type="PANTHER" id="PTHR43157">
    <property type="entry name" value="PHOSPHATIDYLINOSITOL-GLYCAN BIOSYNTHESIS CLASS F PROTEIN-RELATED"/>
    <property type="match status" value="1"/>
</dbReference>
<dbReference type="SUPFAM" id="SSF51735">
    <property type="entry name" value="NAD(P)-binding Rossmann-fold domains"/>
    <property type="match status" value="1"/>
</dbReference>
<evidence type="ECO:0000313" key="4">
    <source>
        <dbReference type="Proteomes" id="UP001149165"/>
    </source>
</evidence>
<reference evidence="3" key="1">
    <citation type="submission" date="2022-11" db="EMBL/GenBank/DDBJ databases">
        <authorList>
            <person name="Petersen C."/>
        </authorList>
    </citation>
    <scope>NUCLEOTIDE SEQUENCE</scope>
    <source>
        <strain evidence="3">IBT 30069</strain>
    </source>
</reference>
<evidence type="ECO:0008006" key="5">
    <source>
        <dbReference type="Google" id="ProtNLM"/>
    </source>
</evidence>
<protein>
    <recommendedName>
        <fullName evidence="5">Short-chain dehydrogenase/reductase SDR</fullName>
    </recommendedName>
</protein>
<name>A0A9W9FTP8_9EURO</name>
<evidence type="ECO:0000256" key="1">
    <source>
        <dbReference type="ARBA" id="ARBA00006484"/>
    </source>
</evidence>
<evidence type="ECO:0000256" key="2">
    <source>
        <dbReference type="ARBA" id="ARBA00023002"/>
    </source>
</evidence>
<keyword evidence="2" id="KW-0560">Oxidoreductase</keyword>
<dbReference type="EMBL" id="JAPQKH010000003">
    <property type="protein sequence ID" value="KAJ5106193.1"/>
    <property type="molecule type" value="Genomic_DNA"/>
</dbReference>
<evidence type="ECO:0000313" key="3">
    <source>
        <dbReference type="EMBL" id="KAJ5106193.1"/>
    </source>
</evidence>
<sequence>MTLEFLAGLRFVNVFQALKGLNNTGLGEQHIQKTDLQGKWVIISGSNNGIGLEAAKLFAEWGANLVLACRDPPKSLGELHPTEAVKECKRLAQEQGHISTIEWWEIDMADLQTVDAFSERWLKSGRTLDILCNNAGLQSTDKTRTTNDGFQLVQQVNFLSHVLLTLRLLPSLERIVDPRIVCTTSCVHHFGVFDLDHFNGGPGMKGNDYHNSKLYFQMWLAELQARCLKHSEYSHIRINGVHPGFAASGIWHDDLKSSGISIRALSLLLRYVAITPQQGSFALVNAVTSPECGRTTAGGKYFNRIWEAPAHSHCQDSDARSKLWIKLDQVLHLRERGLLEVLGL</sequence>
<dbReference type="PANTHER" id="PTHR43157:SF31">
    <property type="entry name" value="PHOSPHATIDYLINOSITOL-GLYCAN BIOSYNTHESIS CLASS F PROTEIN"/>
    <property type="match status" value="1"/>
</dbReference>
<comment type="similarity">
    <text evidence="1">Belongs to the short-chain dehydrogenases/reductases (SDR) family.</text>
</comment>
<dbReference type="OrthoDB" id="542013at2759"/>
<dbReference type="AlphaFoldDB" id="A0A9W9FTP8"/>
<keyword evidence="4" id="KW-1185">Reference proteome</keyword>
<dbReference type="Gene3D" id="3.40.50.720">
    <property type="entry name" value="NAD(P)-binding Rossmann-like Domain"/>
    <property type="match status" value="1"/>
</dbReference>